<dbReference type="Gene3D" id="3.40.50.1820">
    <property type="entry name" value="alpha/beta hydrolase"/>
    <property type="match status" value="1"/>
</dbReference>
<evidence type="ECO:0000313" key="1">
    <source>
        <dbReference type="EMBL" id="CQD16704.1"/>
    </source>
</evidence>
<proteinExistence type="predicted"/>
<accession>A0A0U1DKN0</accession>
<evidence type="ECO:0000313" key="2">
    <source>
        <dbReference type="Proteomes" id="UP000182227"/>
    </source>
</evidence>
<name>A0A0U1DKN0_9MYCO</name>
<dbReference type="EMBL" id="CTEF01000002">
    <property type="protein sequence ID" value="CQD16704.1"/>
    <property type="molecule type" value="Genomic_DNA"/>
</dbReference>
<gene>
    <name evidence="1" type="ORF">BN970_03567</name>
</gene>
<organism evidence="1 2">
    <name type="scientific">Mycolicibacterium conceptionense</name>
    <dbReference type="NCBI Taxonomy" id="451644"/>
    <lineage>
        <taxon>Bacteria</taxon>
        <taxon>Bacillati</taxon>
        <taxon>Actinomycetota</taxon>
        <taxon>Actinomycetes</taxon>
        <taxon>Mycobacteriales</taxon>
        <taxon>Mycobacteriaceae</taxon>
        <taxon>Mycolicibacterium</taxon>
    </lineage>
</organism>
<dbReference type="AlphaFoldDB" id="A0A0U1DKN0"/>
<protein>
    <submittedName>
        <fullName evidence="1">Putative carboxylesterase</fullName>
    </submittedName>
</protein>
<dbReference type="SUPFAM" id="SSF53474">
    <property type="entry name" value="alpha/beta-Hydrolases"/>
    <property type="match status" value="1"/>
</dbReference>
<dbReference type="InterPro" id="IPR029058">
    <property type="entry name" value="AB_hydrolase_fold"/>
</dbReference>
<reference evidence="1 2" key="1">
    <citation type="submission" date="2015-03" db="EMBL/GenBank/DDBJ databases">
        <authorList>
            <person name="Murphy D."/>
        </authorList>
    </citation>
    <scope>NUCLEOTIDE SEQUENCE [LARGE SCALE GENOMIC DNA]</scope>
    <source>
        <strain evidence="1 2">D16</strain>
    </source>
</reference>
<dbReference type="Proteomes" id="UP000182227">
    <property type="component" value="Unassembled WGS sequence"/>
</dbReference>
<sequence length="187" mass="19612">MLVGVPGRFGPMGGIVDGVFAMPGCDGVDELPVGENVTVPMEMDGEDPTKIQTNGLRYWNDTLAALGDGQSAGAVSIRLLMQMPPAQGLFRRVILQSGPGNDIGRSRESAEAIGQVFLGHLGEKPCTASASALLAAQQSTTTVQQQAGDASMPAFYSVLGTDVLPSASSGFGVKHRRYGCAVWMERR</sequence>